<sequence>MFDRDSPGFQDNNQKYSVRTKEELDVTQSWLPGTHDLDASAAPECRQGLAVPEWRLDVLDFPGGADVLLARAAYASGATACAQVYMLQLGLQLLCSFLSSSWAMGGRIRLLMWRFDGSIGRHWSEDPSRVFRIGWFHVRSTWWPLLPTILEEEDLAGPCSQKKRFRQVSRSYAKYMLKRSRPAEDEQPLVDGGGASPSGLRPPPLSTKRPRIMGAEGRPGAGTRRPPDDRGTGWPQ</sequence>
<dbReference type="OrthoDB" id="10581944at2759"/>
<evidence type="ECO:0000313" key="2">
    <source>
        <dbReference type="EMBL" id="OLP81598.1"/>
    </source>
</evidence>
<feature type="compositionally biased region" description="Basic and acidic residues" evidence="1">
    <location>
        <begin position="225"/>
        <end position="236"/>
    </location>
</feature>
<organism evidence="2 3">
    <name type="scientific">Symbiodinium microadriaticum</name>
    <name type="common">Dinoflagellate</name>
    <name type="synonym">Zooxanthella microadriatica</name>
    <dbReference type="NCBI Taxonomy" id="2951"/>
    <lineage>
        <taxon>Eukaryota</taxon>
        <taxon>Sar</taxon>
        <taxon>Alveolata</taxon>
        <taxon>Dinophyceae</taxon>
        <taxon>Suessiales</taxon>
        <taxon>Symbiodiniaceae</taxon>
        <taxon>Symbiodinium</taxon>
    </lineage>
</organism>
<comment type="caution">
    <text evidence="2">The sequence shown here is derived from an EMBL/GenBank/DDBJ whole genome shotgun (WGS) entry which is preliminary data.</text>
</comment>
<protein>
    <submittedName>
        <fullName evidence="2">Uncharacterized protein</fullName>
    </submittedName>
</protein>
<name>A0A1Q9CF94_SYMMI</name>
<dbReference type="EMBL" id="LSRX01001266">
    <property type="protein sequence ID" value="OLP81598.1"/>
    <property type="molecule type" value="Genomic_DNA"/>
</dbReference>
<evidence type="ECO:0000313" key="3">
    <source>
        <dbReference type="Proteomes" id="UP000186817"/>
    </source>
</evidence>
<accession>A0A1Q9CF94</accession>
<keyword evidence="3" id="KW-1185">Reference proteome</keyword>
<gene>
    <name evidence="2" type="ORF">AK812_SmicGene37849</name>
</gene>
<dbReference type="Proteomes" id="UP000186817">
    <property type="component" value="Unassembled WGS sequence"/>
</dbReference>
<reference evidence="2 3" key="1">
    <citation type="submission" date="2016-02" db="EMBL/GenBank/DDBJ databases">
        <title>Genome analysis of coral dinoflagellate symbionts highlights evolutionary adaptations to a symbiotic lifestyle.</title>
        <authorList>
            <person name="Aranda M."/>
            <person name="Li Y."/>
            <person name="Liew Y.J."/>
            <person name="Baumgarten S."/>
            <person name="Simakov O."/>
            <person name="Wilson M."/>
            <person name="Piel J."/>
            <person name="Ashoor H."/>
            <person name="Bougouffa S."/>
            <person name="Bajic V.B."/>
            <person name="Ryu T."/>
            <person name="Ravasi T."/>
            <person name="Bayer T."/>
            <person name="Micklem G."/>
            <person name="Kim H."/>
            <person name="Bhak J."/>
            <person name="Lajeunesse T.C."/>
            <person name="Voolstra C.R."/>
        </authorList>
    </citation>
    <scope>NUCLEOTIDE SEQUENCE [LARGE SCALE GENOMIC DNA]</scope>
    <source>
        <strain evidence="2 3">CCMP2467</strain>
    </source>
</reference>
<feature type="region of interest" description="Disordered" evidence="1">
    <location>
        <begin position="178"/>
        <end position="236"/>
    </location>
</feature>
<proteinExistence type="predicted"/>
<dbReference type="AlphaFoldDB" id="A0A1Q9CF94"/>
<evidence type="ECO:0000256" key="1">
    <source>
        <dbReference type="SAM" id="MobiDB-lite"/>
    </source>
</evidence>